<sequence>MISLALFVFQHDVDFSLFCSPRALRNGEKAELNFPLLAPAWCWWFISGFASNFLAFYSGTELSQDQPRRHGANRGMRIDSTSPLEEQWKRREREGAEAGAEPQATASRPAHSRAVD</sequence>
<reference evidence="2 3" key="1">
    <citation type="submission" date="2023-08" db="EMBL/GenBank/DDBJ databases">
        <title>A Necator americanus chromosomal reference genome.</title>
        <authorList>
            <person name="Ilik V."/>
            <person name="Petrzelkova K.J."/>
            <person name="Pardy F."/>
            <person name="Fuh T."/>
            <person name="Niatou-Singa F.S."/>
            <person name="Gouil Q."/>
            <person name="Baker L."/>
            <person name="Ritchie M.E."/>
            <person name="Jex A.R."/>
            <person name="Gazzola D."/>
            <person name="Li H."/>
            <person name="Toshio Fujiwara R."/>
            <person name="Zhan B."/>
            <person name="Aroian R.V."/>
            <person name="Pafco B."/>
            <person name="Schwarz E.M."/>
        </authorList>
    </citation>
    <scope>NUCLEOTIDE SEQUENCE [LARGE SCALE GENOMIC DNA]</scope>
    <source>
        <strain evidence="2 3">Aroian</strain>
        <tissue evidence="2">Whole animal</tissue>
    </source>
</reference>
<keyword evidence="3" id="KW-1185">Reference proteome</keyword>
<gene>
    <name evidence="2" type="primary">Necator_chrI.g1124</name>
    <name evidence="2" type="ORF">RB195_005000</name>
</gene>
<name>A0ABR1BP81_NECAM</name>
<dbReference type="EMBL" id="JAVFWL010000001">
    <property type="protein sequence ID" value="KAK6727035.1"/>
    <property type="molecule type" value="Genomic_DNA"/>
</dbReference>
<organism evidence="2 3">
    <name type="scientific">Necator americanus</name>
    <name type="common">Human hookworm</name>
    <dbReference type="NCBI Taxonomy" id="51031"/>
    <lineage>
        <taxon>Eukaryota</taxon>
        <taxon>Metazoa</taxon>
        <taxon>Ecdysozoa</taxon>
        <taxon>Nematoda</taxon>
        <taxon>Chromadorea</taxon>
        <taxon>Rhabditida</taxon>
        <taxon>Rhabditina</taxon>
        <taxon>Rhabditomorpha</taxon>
        <taxon>Strongyloidea</taxon>
        <taxon>Ancylostomatidae</taxon>
        <taxon>Bunostominae</taxon>
        <taxon>Necator</taxon>
    </lineage>
</organism>
<evidence type="ECO:0000313" key="2">
    <source>
        <dbReference type="EMBL" id="KAK6727035.1"/>
    </source>
</evidence>
<protein>
    <submittedName>
        <fullName evidence="2">Uncharacterized protein</fullName>
    </submittedName>
</protein>
<evidence type="ECO:0000313" key="3">
    <source>
        <dbReference type="Proteomes" id="UP001303046"/>
    </source>
</evidence>
<proteinExistence type="predicted"/>
<evidence type="ECO:0000256" key="1">
    <source>
        <dbReference type="SAM" id="MobiDB-lite"/>
    </source>
</evidence>
<feature type="compositionally biased region" description="Basic and acidic residues" evidence="1">
    <location>
        <begin position="86"/>
        <end position="96"/>
    </location>
</feature>
<feature type="region of interest" description="Disordered" evidence="1">
    <location>
        <begin position="63"/>
        <end position="116"/>
    </location>
</feature>
<dbReference type="Proteomes" id="UP001303046">
    <property type="component" value="Unassembled WGS sequence"/>
</dbReference>
<comment type="caution">
    <text evidence="2">The sequence shown here is derived from an EMBL/GenBank/DDBJ whole genome shotgun (WGS) entry which is preliminary data.</text>
</comment>
<accession>A0ABR1BP81</accession>